<dbReference type="InterPro" id="IPR033139">
    <property type="entry name" value="Caspase_cys_AS"/>
</dbReference>
<dbReference type="Gene3D" id="1.10.533.10">
    <property type="entry name" value="Death Domain, Fas"/>
    <property type="match status" value="1"/>
</dbReference>
<dbReference type="Gene3D" id="3.40.50.1460">
    <property type="match status" value="1"/>
</dbReference>
<sequence>MAKNIKEHLEDTFNDLGKDELKSFKNKLCDRKKEQGVRKARIEKVTDAIDLADLMVNTFTSTGAVPVTIDILEVIGCNEQAAELKENTGQCLPVARSRVDVVDSGAGLGLKVEFALSDDWHTKLHVLPCSQEFKNKILRENGQEIYKIKDKSVRKRLALLINNIDFDDKDMTRRGADRDEDNMEWLLKELDYQVVKYKNLSAKDIEEAVKDFAKRQEHAYSDSTFVVIMSHGKRDAILGVHYNPISNPSDTFLIDKVYRCLNTENCPGLRDKPKVILIQACRGGEHGRVWSSDGEPDESMAVEGDDFVHTEKDFISLMSCTPDTKSYRHVQNGTFYVQNLVDVLMKHAHEDHIEELFRKVIRRFDSSDLMGRFRQMACKDRASLPKFFYLFPGL</sequence>
<evidence type="ECO:0000256" key="4">
    <source>
        <dbReference type="ARBA" id="ARBA00022807"/>
    </source>
</evidence>
<dbReference type="InterPro" id="IPR002398">
    <property type="entry name" value="Pept_C14"/>
</dbReference>
<dbReference type="RefSeq" id="XP_016404931.1">
    <property type="nucleotide sequence ID" value="XM_016549445.1"/>
</dbReference>
<dbReference type="SMART" id="SM00115">
    <property type="entry name" value="CASc"/>
    <property type="match status" value="1"/>
</dbReference>
<dbReference type="GeneID" id="107737821"/>
<keyword evidence="2" id="KW-0645">Protease</keyword>
<evidence type="ECO:0000259" key="10">
    <source>
        <dbReference type="PROSITE" id="PS50824"/>
    </source>
</evidence>
<feature type="active site" evidence="6">
    <location>
        <position position="281"/>
    </location>
</feature>
<gene>
    <name evidence="11" type="primary">LOC107737821</name>
</gene>
<dbReference type="PANTHER" id="PTHR47901:SF3">
    <property type="entry name" value="CASPASE-1"/>
    <property type="match status" value="1"/>
</dbReference>
<evidence type="ECO:0000256" key="3">
    <source>
        <dbReference type="ARBA" id="ARBA00022801"/>
    </source>
</evidence>
<dbReference type="OrthoDB" id="6097640at2759"/>
<proteinExistence type="inferred from homology"/>
<dbReference type="Ensembl" id="ENSSRHT00000000282.1">
    <property type="protein sequence ID" value="ENSSRHP00000000254.1"/>
    <property type="gene ID" value="ENSSRHG00000000217.1"/>
</dbReference>
<dbReference type="GO" id="GO:0050727">
    <property type="term" value="P:regulation of inflammatory response"/>
    <property type="evidence" value="ECO:0007669"/>
    <property type="project" value="TreeGrafter"/>
</dbReference>
<keyword evidence="4" id="KW-0788">Thiol protease</keyword>
<dbReference type="PANTHER" id="PTHR47901">
    <property type="entry name" value="CASPASE RECRUITMENT DOMAIN-CONTAINING PROTEIN 18"/>
    <property type="match status" value="1"/>
</dbReference>
<name>A0A673FMI5_9TELE</name>
<evidence type="ECO:0000256" key="6">
    <source>
        <dbReference type="PIRSR" id="PIRSR038001-1"/>
    </source>
</evidence>
<dbReference type="InterPro" id="IPR004020">
    <property type="entry name" value="DAPIN"/>
</dbReference>
<evidence type="ECO:0000256" key="1">
    <source>
        <dbReference type="ARBA" id="ARBA00010134"/>
    </source>
</evidence>
<dbReference type="GO" id="GO:0072557">
    <property type="term" value="C:IPAF inflammasome complex"/>
    <property type="evidence" value="ECO:0007669"/>
    <property type="project" value="TreeGrafter"/>
</dbReference>
<dbReference type="PROSITE" id="PS01122">
    <property type="entry name" value="CASPASE_CYS"/>
    <property type="match status" value="1"/>
</dbReference>
<dbReference type="Proteomes" id="UP000472270">
    <property type="component" value="Unassembled WGS sequence"/>
</dbReference>
<dbReference type="InterPro" id="IPR011029">
    <property type="entry name" value="DEATH-like_dom_sf"/>
</dbReference>
<dbReference type="SMART" id="SM01289">
    <property type="entry name" value="PYRIN"/>
    <property type="match status" value="1"/>
</dbReference>
<dbReference type="SUPFAM" id="SSF47986">
    <property type="entry name" value="DEATH domain"/>
    <property type="match status" value="1"/>
</dbReference>
<dbReference type="GO" id="GO:0072559">
    <property type="term" value="C:NLRP3 inflammasome complex"/>
    <property type="evidence" value="ECO:0007669"/>
    <property type="project" value="TreeGrafter"/>
</dbReference>
<dbReference type="AlphaFoldDB" id="A0A673FMI5"/>
<accession>A0A673FMI5</accession>
<organism evidence="11 12">
    <name type="scientific">Sinocyclocheilus rhinocerous</name>
    <dbReference type="NCBI Taxonomy" id="307959"/>
    <lineage>
        <taxon>Eukaryota</taxon>
        <taxon>Metazoa</taxon>
        <taxon>Chordata</taxon>
        <taxon>Craniata</taxon>
        <taxon>Vertebrata</taxon>
        <taxon>Euteleostomi</taxon>
        <taxon>Actinopterygii</taxon>
        <taxon>Neopterygii</taxon>
        <taxon>Teleostei</taxon>
        <taxon>Ostariophysi</taxon>
        <taxon>Cypriniformes</taxon>
        <taxon>Cyprinidae</taxon>
        <taxon>Cyprininae</taxon>
        <taxon>Sinocyclocheilus</taxon>
    </lineage>
</organism>
<dbReference type="InterPro" id="IPR016129">
    <property type="entry name" value="Caspase_his_AS"/>
</dbReference>
<dbReference type="Pfam" id="PF00656">
    <property type="entry name" value="Peptidase_C14"/>
    <property type="match status" value="1"/>
</dbReference>
<dbReference type="KEGG" id="srx:107737821"/>
<dbReference type="GO" id="GO:0004197">
    <property type="term" value="F:cysteine-type endopeptidase activity"/>
    <property type="evidence" value="ECO:0007669"/>
    <property type="project" value="InterPro"/>
</dbReference>
<evidence type="ECO:0000259" key="8">
    <source>
        <dbReference type="PROSITE" id="PS50207"/>
    </source>
</evidence>
<feature type="domain" description="Pyrin" evidence="10">
    <location>
        <begin position="1"/>
        <end position="90"/>
    </location>
</feature>
<keyword evidence="3" id="KW-0378">Hydrolase</keyword>
<evidence type="ECO:0000256" key="2">
    <source>
        <dbReference type="ARBA" id="ARBA00022670"/>
    </source>
</evidence>
<dbReference type="PROSITE" id="PS50207">
    <property type="entry name" value="CASPASE_P10"/>
    <property type="match status" value="1"/>
</dbReference>
<keyword evidence="12" id="KW-1185">Reference proteome</keyword>
<dbReference type="PRINTS" id="PR00376">
    <property type="entry name" value="IL1BCENZYME"/>
</dbReference>
<dbReference type="GO" id="GO:0097169">
    <property type="term" value="C:AIM2 inflammasome complex"/>
    <property type="evidence" value="ECO:0007669"/>
    <property type="project" value="TreeGrafter"/>
</dbReference>
<protein>
    <submittedName>
        <fullName evidence="11">Caspase-1-like</fullName>
    </submittedName>
</protein>
<dbReference type="InterPro" id="IPR001309">
    <property type="entry name" value="Pept_C14_p20"/>
</dbReference>
<dbReference type="PIRSF" id="PIRSF038001">
    <property type="entry name" value="Caspase_ICE"/>
    <property type="match status" value="1"/>
</dbReference>
<dbReference type="SUPFAM" id="SSF52129">
    <property type="entry name" value="Caspase-like"/>
    <property type="match status" value="1"/>
</dbReference>
<evidence type="ECO:0000256" key="5">
    <source>
        <dbReference type="ARBA" id="ARBA00023145"/>
    </source>
</evidence>
<dbReference type="PROSITE" id="PS50208">
    <property type="entry name" value="CASPASE_P20"/>
    <property type="match status" value="1"/>
</dbReference>
<dbReference type="InterPro" id="IPR015917">
    <property type="entry name" value="Pept_C14A"/>
</dbReference>
<feature type="domain" description="Caspase family p20" evidence="9">
    <location>
        <begin position="154"/>
        <end position="285"/>
    </location>
</feature>
<dbReference type="Pfam" id="PF02758">
    <property type="entry name" value="PYRIN"/>
    <property type="match status" value="1"/>
</dbReference>
<dbReference type="GO" id="GO:0006508">
    <property type="term" value="P:proteolysis"/>
    <property type="evidence" value="ECO:0007669"/>
    <property type="project" value="UniProtKB-KW"/>
</dbReference>
<evidence type="ECO:0000259" key="9">
    <source>
        <dbReference type="PROSITE" id="PS50208"/>
    </source>
</evidence>
<evidence type="ECO:0000313" key="11">
    <source>
        <dbReference type="Ensembl" id="ENSSRHP00000000254.1"/>
    </source>
</evidence>
<evidence type="ECO:0000313" key="12">
    <source>
        <dbReference type="Proteomes" id="UP000472270"/>
    </source>
</evidence>
<feature type="domain" description="Caspase family p10" evidence="8">
    <location>
        <begin position="308"/>
        <end position="392"/>
    </location>
</feature>
<dbReference type="PROSITE" id="PS01121">
    <property type="entry name" value="CASPASE_HIS"/>
    <property type="match status" value="1"/>
</dbReference>
<feature type="active site" evidence="6">
    <location>
        <position position="231"/>
    </location>
</feature>
<dbReference type="CDD" id="cd00032">
    <property type="entry name" value="CASc"/>
    <property type="match status" value="1"/>
</dbReference>
<dbReference type="InterPro" id="IPR011600">
    <property type="entry name" value="Pept_C14_caspase"/>
</dbReference>
<evidence type="ECO:0000256" key="7">
    <source>
        <dbReference type="RuleBase" id="RU003971"/>
    </source>
</evidence>
<dbReference type="FunFam" id="3.40.50.1460:FF:000032">
    <property type="entry name" value="Caspase 1"/>
    <property type="match status" value="1"/>
</dbReference>
<dbReference type="InterPro" id="IPR002138">
    <property type="entry name" value="Pept_C14_p10"/>
</dbReference>
<reference evidence="11" key="1">
    <citation type="submission" date="2025-08" db="UniProtKB">
        <authorList>
            <consortium name="Ensembl"/>
        </authorList>
    </citation>
    <scope>IDENTIFICATION</scope>
</reference>
<dbReference type="PROSITE" id="PS50824">
    <property type="entry name" value="DAPIN"/>
    <property type="match status" value="1"/>
</dbReference>
<comment type="similarity">
    <text evidence="1 7">Belongs to the peptidase C14A family.</text>
</comment>
<dbReference type="InterPro" id="IPR029030">
    <property type="entry name" value="Caspase-like_dom_sf"/>
</dbReference>
<dbReference type="CDD" id="cd08321">
    <property type="entry name" value="Pyrin_ASC-like"/>
    <property type="match status" value="1"/>
</dbReference>
<keyword evidence="5" id="KW-0865">Zymogen</keyword>
<reference evidence="11" key="2">
    <citation type="submission" date="2025-09" db="UniProtKB">
        <authorList>
            <consortium name="Ensembl"/>
        </authorList>
    </citation>
    <scope>IDENTIFICATION</scope>
</reference>